<evidence type="ECO:0000313" key="3">
    <source>
        <dbReference type="Proteomes" id="UP000278756"/>
    </source>
</evidence>
<evidence type="ECO:0000259" key="1">
    <source>
        <dbReference type="Pfam" id="PF07693"/>
    </source>
</evidence>
<dbReference type="SUPFAM" id="SSF52540">
    <property type="entry name" value="P-loop containing nucleoside triphosphate hydrolases"/>
    <property type="match status" value="1"/>
</dbReference>
<organism evidence="2 3">
    <name type="scientific">Asticcacaulis excentricus</name>
    <dbReference type="NCBI Taxonomy" id="78587"/>
    <lineage>
        <taxon>Bacteria</taxon>
        <taxon>Pseudomonadati</taxon>
        <taxon>Pseudomonadota</taxon>
        <taxon>Alphaproteobacteria</taxon>
        <taxon>Caulobacterales</taxon>
        <taxon>Caulobacteraceae</taxon>
        <taxon>Asticcacaulis</taxon>
    </lineage>
</organism>
<evidence type="ECO:0000313" key="2">
    <source>
        <dbReference type="EMBL" id="BBF81864.1"/>
    </source>
</evidence>
<accession>A0A3G9G9M5</accession>
<name>A0A3G9G9M5_9CAUL</name>
<sequence length="505" mass="56057">MPNDDAVAAIWADDRFNRQKEAQLLQAYVESLWERRFDRDDAKAFTIAVDASYGVGKTFFLKRLAKQLSLNFPVAYIDAWSDDLLDDPLTALAATLEDAFEGLKKGKKIRDMLDKVINNAGTVGKIVAIGLLKKATATVIGASTVETVVDAIDSDVNLNDDTKDFLAEEAKETGKLAVETGENSVKAIAARRYMRDRIASFRDGKQALSDLKDSLSSLVESVGEGKSLPVKSPPVIIIVDELDRCRPTYAVKLLEEIKHAFDVHGLVFILGMNGDQLGHSLSGAYGPGFDGPAYLSRFISRRYSLEEVDLTPLLEHLCERVGFNNDMFIWPDLPKGKVTIPEFISLYMQAFELKPRDAFQVVDMIQTCSGLIYGAPLWLGVLLPQIMVKIVNGQNYTANHINLSSNINYQFRVTFDGLQKGLNPSMYASNVIEFAKMSKNDLYQQILNRGEKRFLANQIYEFLHKEKSFASNSISLPSNYDKLVTLIGRFSTHGLITAPATGEGL</sequence>
<dbReference type="RefSeq" id="WP_126423496.1">
    <property type="nucleotide sequence ID" value="NZ_AP018828.1"/>
</dbReference>
<proteinExistence type="predicted"/>
<dbReference type="InterPro" id="IPR011646">
    <property type="entry name" value="KAP_P-loop"/>
</dbReference>
<dbReference type="InterPro" id="IPR027417">
    <property type="entry name" value="P-loop_NTPase"/>
</dbReference>
<gene>
    <name evidence="2" type="ORF">EM6_2472</name>
</gene>
<reference evidence="3" key="2">
    <citation type="journal article" date="2017" name="Plant Physiol. Biochem.">
        <title>Differential oxidative and antioxidative response of duckweed Lemna minor toward plant growth promoting/inhibiting bacteria.</title>
        <authorList>
            <person name="Ishizawa H."/>
            <person name="Kuroda M."/>
            <person name="Morikawa M."/>
            <person name="Ike M."/>
        </authorList>
    </citation>
    <scope>NUCLEOTIDE SEQUENCE [LARGE SCALE GENOMIC DNA]</scope>
    <source>
        <strain evidence="3">M6</strain>
    </source>
</reference>
<dbReference type="Proteomes" id="UP000278756">
    <property type="component" value="Chromosome 2"/>
</dbReference>
<dbReference type="Pfam" id="PF07693">
    <property type="entry name" value="KAP_NTPase"/>
    <property type="match status" value="1"/>
</dbReference>
<feature type="domain" description="KAP NTPase" evidence="1">
    <location>
        <begin position="42"/>
        <end position="308"/>
    </location>
</feature>
<dbReference type="OrthoDB" id="88903at2"/>
<dbReference type="EMBL" id="AP018828">
    <property type="protein sequence ID" value="BBF81864.1"/>
    <property type="molecule type" value="Genomic_DNA"/>
</dbReference>
<dbReference type="AlphaFoldDB" id="A0A3G9G9M5"/>
<protein>
    <submittedName>
        <fullName evidence="2">Putative phage protein</fullName>
    </submittedName>
</protein>
<dbReference type="Gene3D" id="3.40.50.300">
    <property type="entry name" value="P-loop containing nucleotide triphosphate hydrolases"/>
    <property type="match status" value="1"/>
</dbReference>
<reference evidence="3" key="1">
    <citation type="journal article" date="2017" name="Biotechnol. Biofuels">
        <title>Evaluation of environmental bacterial communities as a factor affecting the growth of duckweed Lemna minor.</title>
        <authorList>
            <person name="Ishizawa H."/>
            <person name="Kuroda M."/>
            <person name="Morikawa M."/>
            <person name="Ike M."/>
        </authorList>
    </citation>
    <scope>NUCLEOTIDE SEQUENCE [LARGE SCALE GENOMIC DNA]</scope>
    <source>
        <strain evidence="3">M6</strain>
    </source>
</reference>